<proteinExistence type="predicted"/>
<gene>
    <name evidence="1" type="ORF">KBTEX_02917</name>
</gene>
<name>A0A5B8RIL4_9ZZZZ</name>
<accession>A0A5B8RIL4</accession>
<sequence>MAGDPHPVLAHDSKFRGYLSPSAWTLCLGAGISKGIAPEWSELARVVVAESFDVDLDDEAFDELVETSGWTLDSWIQAAANEYLLKGKSADSFNDLIESCLYSKIRSKAKGLGIEKHLTKVLNSPKREPKDRVIEVCDLIETEFPASSLVQTAGFLLAAARAGRAPKAVLTFNADTFLETYLDLRLRRDHYRGPGPHGHPEYPYVQVMRPSSNVGNKIPIIHCHGCVTPEWKSGSSPRDSRDRLVFLEQEYLAIANSGGSWAETVFQFHAQSSRMVFSGLSMSDANIRRWMGVSKIECSKDRKIFGYTERPNPDHIWMKPKPKDARFERLFLSSLHHLGVRPAWIRSWEGLEDGLGNLCAI</sequence>
<dbReference type="EMBL" id="MN079153">
    <property type="protein sequence ID" value="QEA06577.1"/>
    <property type="molecule type" value="Genomic_DNA"/>
</dbReference>
<organism evidence="1">
    <name type="scientific">uncultured organism</name>
    <dbReference type="NCBI Taxonomy" id="155900"/>
    <lineage>
        <taxon>unclassified sequences</taxon>
        <taxon>environmental samples</taxon>
    </lineage>
</organism>
<protein>
    <submittedName>
        <fullName evidence="1">Uncharacterized protein</fullName>
    </submittedName>
</protein>
<reference evidence="1" key="1">
    <citation type="submission" date="2019-06" db="EMBL/GenBank/DDBJ databases">
        <authorList>
            <person name="Murdoch R.W."/>
            <person name="Fathepure B."/>
        </authorList>
    </citation>
    <scope>NUCLEOTIDE SEQUENCE</scope>
</reference>
<evidence type="ECO:0000313" key="1">
    <source>
        <dbReference type="EMBL" id="QEA06577.1"/>
    </source>
</evidence>
<dbReference type="AlphaFoldDB" id="A0A5B8RIL4"/>
<dbReference type="Pfam" id="PF13289">
    <property type="entry name" value="SIR2_2"/>
    <property type="match status" value="1"/>
</dbReference>